<dbReference type="GO" id="GO:0003677">
    <property type="term" value="F:DNA binding"/>
    <property type="evidence" value="ECO:0007669"/>
    <property type="project" value="UniProtKB-KW"/>
</dbReference>
<dbReference type="EMBL" id="CAKXAJ010025793">
    <property type="protein sequence ID" value="CAH2244031.1"/>
    <property type="molecule type" value="Genomic_DNA"/>
</dbReference>
<feature type="domain" description="RanBP2-type" evidence="21">
    <location>
        <begin position="182"/>
        <end position="211"/>
    </location>
</feature>
<dbReference type="InterPro" id="IPR036443">
    <property type="entry name" value="Znf_RanBP2_sf"/>
</dbReference>
<evidence type="ECO:0000256" key="8">
    <source>
        <dbReference type="ARBA" id="ARBA00022833"/>
    </source>
</evidence>
<dbReference type="AlphaFoldDB" id="A0A8S4S1Y7"/>
<keyword evidence="12" id="KW-0906">Nuclear pore complex</keyword>
<evidence type="ECO:0000256" key="15">
    <source>
        <dbReference type="ARBA" id="ARBA00060842"/>
    </source>
</evidence>
<evidence type="ECO:0000256" key="3">
    <source>
        <dbReference type="ARBA" id="ARBA00004567"/>
    </source>
</evidence>
<evidence type="ECO:0000256" key="4">
    <source>
        <dbReference type="ARBA" id="ARBA00022448"/>
    </source>
</evidence>
<keyword evidence="6 19" id="KW-0863">Zinc-finger</keyword>
<proteinExistence type="inferred from homology"/>
<dbReference type="Proteomes" id="UP000838756">
    <property type="component" value="Unassembled WGS sequence"/>
</dbReference>
<evidence type="ECO:0000256" key="17">
    <source>
        <dbReference type="ARBA" id="ARBA00078197"/>
    </source>
</evidence>
<feature type="domain" description="RanBP2-type" evidence="21">
    <location>
        <begin position="78"/>
        <end position="107"/>
    </location>
</feature>
<evidence type="ECO:0000256" key="13">
    <source>
        <dbReference type="ARBA" id="ARBA00023136"/>
    </source>
</evidence>
<evidence type="ECO:0000313" key="22">
    <source>
        <dbReference type="EMBL" id="CAH2244031.1"/>
    </source>
</evidence>
<dbReference type="GO" id="GO:0051028">
    <property type="term" value="P:mRNA transport"/>
    <property type="evidence" value="ECO:0007669"/>
    <property type="project" value="UniProtKB-KW"/>
</dbReference>
<comment type="caution">
    <text evidence="22">The sequence shown here is derived from an EMBL/GenBank/DDBJ whole genome shotgun (WGS) entry which is preliminary data.</text>
</comment>
<feature type="domain" description="RanBP2-type" evidence="21">
    <location>
        <begin position="6"/>
        <end position="35"/>
    </location>
</feature>
<evidence type="ECO:0000256" key="12">
    <source>
        <dbReference type="ARBA" id="ARBA00023132"/>
    </source>
</evidence>
<dbReference type="PANTHER" id="PTHR23193">
    <property type="entry name" value="NUCLEAR PORE COMPLEX PROTEIN NUP"/>
    <property type="match status" value="1"/>
</dbReference>
<dbReference type="Gene3D" id="4.10.1060.10">
    <property type="entry name" value="Zinc finger, RanBP2-type"/>
    <property type="match status" value="3"/>
</dbReference>
<feature type="domain" description="RanBP2-type" evidence="21">
    <location>
        <begin position="120"/>
        <end position="149"/>
    </location>
</feature>
<evidence type="ECO:0000256" key="20">
    <source>
        <dbReference type="SAM" id="MobiDB-lite"/>
    </source>
</evidence>
<dbReference type="PROSITE" id="PS01358">
    <property type="entry name" value="ZF_RANBP2_1"/>
    <property type="match status" value="3"/>
</dbReference>
<comment type="similarity">
    <text evidence="15">Belongs to the NUP153 family.</text>
</comment>
<dbReference type="Pfam" id="PF00641">
    <property type="entry name" value="Zn_ribbon_RanBP"/>
    <property type="match status" value="2"/>
</dbReference>
<dbReference type="GO" id="GO:0017056">
    <property type="term" value="F:structural constituent of nuclear pore"/>
    <property type="evidence" value="ECO:0007669"/>
    <property type="project" value="TreeGrafter"/>
</dbReference>
<dbReference type="SMART" id="SM00547">
    <property type="entry name" value="ZnF_RBZ"/>
    <property type="match status" value="4"/>
</dbReference>
<evidence type="ECO:0000256" key="19">
    <source>
        <dbReference type="PROSITE-ProRule" id="PRU00322"/>
    </source>
</evidence>
<dbReference type="SUPFAM" id="SSF90209">
    <property type="entry name" value="Ran binding protein zinc finger-like"/>
    <property type="match status" value="2"/>
</dbReference>
<dbReference type="GO" id="GO:0031965">
    <property type="term" value="C:nuclear membrane"/>
    <property type="evidence" value="ECO:0007669"/>
    <property type="project" value="UniProtKB-SubCell"/>
</dbReference>
<evidence type="ECO:0000259" key="21">
    <source>
        <dbReference type="PROSITE" id="PS50199"/>
    </source>
</evidence>
<dbReference type="InterPro" id="IPR026054">
    <property type="entry name" value="Nucleoporin"/>
</dbReference>
<keyword evidence="9" id="KW-0653">Protein transport</keyword>
<keyword evidence="23" id="KW-1185">Reference proteome</keyword>
<dbReference type="OrthoDB" id="79830at2759"/>
<comment type="subcellular location">
    <subcellularLocation>
        <location evidence="2">Nucleus membrane</location>
    </subcellularLocation>
    <subcellularLocation>
        <location evidence="3">Nucleus</location>
        <location evidence="3">Nuclear pore complex</location>
    </subcellularLocation>
</comment>
<evidence type="ECO:0000256" key="16">
    <source>
        <dbReference type="ARBA" id="ARBA00068609"/>
    </source>
</evidence>
<reference evidence="22" key="1">
    <citation type="submission" date="2022-03" db="EMBL/GenBank/DDBJ databases">
        <authorList>
            <person name="Lindestad O."/>
        </authorList>
    </citation>
    <scope>NUCLEOTIDE SEQUENCE</scope>
</reference>
<keyword evidence="13" id="KW-0472">Membrane</keyword>
<keyword evidence="14" id="KW-0539">Nucleus</keyword>
<evidence type="ECO:0000256" key="7">
    <source>
        <dbReference type="ARBA" id="ARBA00022816"/>
    </source>
</evidence>
<dbReference type="InterPro" id="IPR001876">
    <property type="entry name" value="Znf_RanBP2"/>
</dbReference>
<evidence type="ECO:0000256" key="2">
    <source>
        <dbReference type="ARBA" id="ARBA00004126"/>
    </source>
</evidence>
<evidence type="ECO:0000256" key="18">
    <source>
        <dbReference type="ARBA" id="ARBA00079437"/>
    </source>
</evidence>
<evidence type="ECO:0000313" key="23">
    <source>
        <dbReference type="Proteomes" id="UP000838756"/>
    </source>
</evidence>
<evidence type="ECO:0000256" key="9">
    <source>
        <dbReference type="ARBA" id="ARBA00022927"/>
    </source>
</evidence>
<keyword evidence="10" id="KW-0811">Translocation</keyword>
<name>A0A8S4S1Y7_9NEOP</name>
<dbReference type="GO" id="GO:0005643">
    <property type="term" value="C:nuclear pore"/>
    <property type="evidence" value="ECO:0007669"/>
    <property type="project" value="UniProtKB-SubCell"/>
</dbReference>
<keyword evidence="4" id="KW-0813">Transport</keyword>
<dbReference type="GO" id="GO:0008139">
    <property type="term" value="F:nuclear localization sequence binding"/>
    <property type="evidence" value="ECO:0007669"/>
    <property type="project" value="TreeGrafter"/>
</dbReference>
<protein>
    <recommendedName>
        <fullName evidence="16">Nuclear pore complex protein Nup153</fullName>
    </recommendedName>
    <alternativeName>
        <fullName evidence="18">153 kDa nucleoporin</fullName>
    </alternativeName>
    <alternativeName>
        <fullName evidence="17">Nucleoporin Nup153</fullName>
    </alternativeName>
</protein>
<evidence type="ECO:0000256" key="11">
    <source>
        <dbReference type="ARBA" id="ARBA00023125"/>
    </source>
</evidence>
<accession>A0A8S4S1Y7</accession>
<keyword evidence="11" id="KW-0238">DNA-binding</keyword>
<dbReference type="GO" id="GO:0008270">
    <property type="term" value="F:zinc ion binding"/>
    <property type="evidence" value="ECO:0007669"/>
    <property type="project" value="UniProtKB-KW"/>
</dbReference>
<comment type="cofactor">
    <cofactor evidence="1">
        <name>Zn(2+)</name>
        <dbReference type="ChEBI" id="CHEBI:29105"/>
    </cofactor>
</comment>
<dbReference type="PROSITE" id="PS50199">
    <property type="entry name" value="ZF_RANBP2_2"/>
    <property type="match status" value="4"/>
</dbReference>
<evidence type="ECO:0000256" key="5">
    <source>
        <dbReference type="ARBA" id="ARBA00022723"/>
    </source>
</evidence>
<dbReference type="GO" id="GO:0006606">
    <property type="term" value="P:protein import into nucleus"/>
    <property type="evidence" value="ECO:0007669"/>
    <property type="project" value="TreeGrafter"/>
</dbReference>
<evidence type="ECO:0000256" key="6">
    <source>
        <dbReference type="ARBA" id="ARBA00022771"/>
    </source>
</evidence>
<feature type="non-terminal residue" evidence="22">
    <location>
        <position position="1"/>
    </location>
</feature>
<feature type="region of interest" description="Disordered" evidence="20">
    <location>
        <begin position="146"/>
        <end position="174"/>
    </location>
</feature>
<sequence length="858" mass="90881">KKAETQSQTWNCDDCWVSNKSGSHMCVCCGAKKPASSESKPKCCSCCKVVPSQKHSERCIDCEMKIDKVAKSLTKIIEASKWKCQDCLVSNVEGVDKCVCCGGKKSQEVGPVANSKSADIASDWKCEVCLIKNKSIADKCVACDATKPTPKQSDPKDKSPKSKISKPPASNDSSFKKIINLQSDKWECSNCLVRNDKDRSKCLCCDTENPSKIKESEKNSFNFSTHNTTFKFGIEPAHNVSEKKAESFPVTRLGTTVKESETNNNIVTKPASFTFGTSKPKSCAINITEKETKAEGTPKPTFKFGVSKPMVSSAPTTSNLFRNPIETGTKLPQIIQPKKSPGTDEKVQEVPNIEEFNKTALPNTQKLVGIFGISSNTSAATTAPVSRSFGQMAKTPAGPSVSTTAVDAKVPQSTFTFSASSIKPGSQLFSAVTTASTVPAIQAPSTSSTSMFQKREPASPVNFFSKTDSVPSSLTLFDKNDSITTSAAPSSLPSAPVFSFRANTTNIQTEKPKFNFTFGSSSEPTLFNLPTSNTGNTLSGNGLPSSHATSGNIVSGGNGLATGGTVVGTSHSSNSGLLGGPAKKENIMWSSNQLDSSIKMSPGNNAVQGVNNLPAIQSGNPFSVQAKEDNTWSLNQNTPTDNIKSTPLPTGNNVDPANNVLGAASGSRIFGAPEKKENMWSNNSNMFASNAGASNLQKPGSFSFGSSMQFDSNNVTPAPTFGSLAQPTQNLFGMSSQVNNNQPDMFSSTLQSQAPSNMFGGQTVNNNSPSVGMFGTINTGATPSFGTPNSTISTFEVAPLNSVPTPTFNFGAQQTTGVFGFGQNEKGLGRIPLISRLHTPLDFKTCMMHDAGCRYGGK</sequence>
<evidence type="ECO:0000256" key="1">
    <source>
        <dbReference type="ARBA" id="ARBA00001947"/>
    </source>
</evidence>
<keyword evidence="8" id="KW-0862">Zinc</keyword>
<gene>
    <name evidence="22" type="primary">jg1483</name>
    <name evidence="22" type="ORF">PAEG_LOCUS20039</name>
</gene>
<organism evidence="22 23">
    <name type="scientific">Pararge aegeria aegeria</name>
    <dbReference type="NCBI Taxonomy" id="348720"/>
    <lineage>
        <taxon>Eukaryota</taxon>
        <taxon>Metazoa</taxon>
        <taxon>Ecdysozoa</taxon>
        <taxon>Arthropoda</taxon>
        <taxon>Hexapoda</taxon>
        <taxon>Insecta</taxon>
        <taxon>Pterygota</taxon>
        <taxon>Neoptera</taxon>
        <taxon>Endopterygota</taxon>
        <taxon>Lepidoptera</taxon>
        <taxon>Glossata</taxon>
        <taxon>Ditrysia</taxon>
        <taxon>Papilionoidea</taxon>
        <taxon>Nymphalidae</taxon>
        <taxon>Satyrinae</taxon>
        <taxon>Satyrini</taxon>
        <taxon>Parargina</taxon>
        <taxon>Pararge</taxon>
    </lineage>
</organism>
<keyword evidence="5" id="KW-0479">Metal-binding</keyword>
<keyword evidence="7" id="KW-0509">mRNA transport</keyword>
<dbReference type="GO" id="GO:0006405">
    <property type="term" value="P:RNA export from nucleus"/>
    <property type="evidence" value="ECO:0007669"/>
    <property type="project" value="TreeGrafter"/>
</dbReference>
<evidence type="ECO:0000256" key="10">
    <source>
        <dbReference type="ARBA" id="ARBA00023010"/>
    </source>
</evidence>
<evidence type="ECO:0000256" key="14">
    <source>
        <dbReference type="ARBA" id="ARBA00023242"/>
    </source>
</evidence>
<dbReference type="PANTHER" id="PTHR23193:SF23">
    <property type="entry name" value="NUCLEAR PORE COMPLEX PROTEIN NUP153"/>
    <property type="match status" value="1"/>
</dbReference>